<dbReference type="STRING" id="45074.Lsan_3094"/>
<proteinExistence type="predicted"/>
<dbReference type="AlphaFoldDB" id="A0A0W0YG12"/>
<organism evidence="1 2">
    <name type="scientific">Legionella santicrucis</name>
    <dbReference type="NCBI Taxonomy" id="45074"/>
    <lineage>
        <taxon>Bacteria</taxon>
        <taxon>Pseudomonadati</taxon>
        <taxon>Pseudomonadota</taxon>
        <taxon>Gammaproteobacteria</taxon>
        <taxon>Legionellales</taxon>
        <taxon>Legionellaceae</taxon>
        <taxon>Legionella</taxon>
    </lineage>
</organism>
<protein>
    <submittedName>
        <fullName evidence="1">Uncharacterized protein</fullName>
    </submittedName>
</protein>
<comment type="caution">
    <text evidence="1">The sequence shown here is derived from an EMBL/GenBank/DDBJ whole genome shotgun (WGS) entry which is preliminary data.</text>
</comment>
<dbReference type="EMBL" id="LNYU01000085">
    <property type="protein sequence ID" value="KTD55542.1"/>
    <property type="molecule type" value="Genomic_DNA"/>
</dbReference>
<reference evidence="1 2" key="1">
    <citation type="submission" date="2015-11" db="EMBL/GenBank/DDBJ databases">
        <title>Genomic analysis of 38 Legionella species identifies large and diverse effector repertoires.</title>
        <authorList>
            <person name="Burstein D."/>
            <person name="Amaro F."/>
            <person name="Zusman T."/>
            <person name="Lifshitz Z."/>
            <person name="Cohen O."/>
            <person name="Gilbert J.A."/>
            <person name="Pupko T."/>
            <person name="Shuman H.A."/>
            <person name="Segal G."/>
        </authorList>
    </citation>
    <scope>NUCLEOTIDE SEQUENCE [LARGE SCALE GENOMIC DNA]</scope>
    <source>
        <strain evidence="1 2">SC-63-C7</strain>
    </source>
</reference>
<dbReference type="RefSeq" id="WP_058515058.1">
    <property type="nucleotide sequence ID" value="NZ_CAAAIH010000023.1"/>
</dbReference>
<dbReference type="Proteomes" id="UP000054703">
    <property type="component" value="Unassembled WGS sequence"/>
</dbReference>
<dbReference type="PATRIC" id="fig|45074.5.peg.3330"/>
<sequence length="106" mass="12192">MLHSFARNAQGQHPIDLVLSQDEQTLFGLTSGMDSKNYHYPANIFKISLTDEPIYSILYIFDENLQQTPRWPRKITLNTHEDSLYGISEYGGKYGSGTLFKFSLNR</sequence>
<accession>A0A0W0YG12</accession>
<keyword evidence="2" id="KW-1185">Reference proteome</keyword>
<evidence type="ECO:0000313" key="1">
    <source>
        <dbReference type="EMBL" id="KTD55542.1"/>
    </source>
</evidence>
<dbReference type="OrthoDB" id="5641475at2"/>
<name>A0A0W0YG12_9GAMM</name>
<evidence type="ECO:0000313" key="2">
    <source>
        <dbReference type="Proteomes" id="UP000054703"/>
    </source>
</evidence>
<gene>
    <name evidence="1" type="ORF">Lsan_3094</name>
</gene>